<dbReference type="InterPro" id="IPR018365">
    <property type="entry name" value="Cell_cycle_FtsW-rel_CS"/>
</dbReference>
<dbReference type="AlphaFoldDB" id="A0A1G2CFZ4"/>
<accession>A0A1G2CFZ4</accession>
<feature type="transmembrane region" description="Helical" evidence="6">
    <location>
        <begin position="62"/>
        <end position="81"/>
    </location>
</feature>
<proteinExistence type="predicted"/>
<evidence type="ECO:0000256" key="4">
    <source>
        <dbReference type="ARBA" id="ARBA00022989"/>
    </source>
</evidence>
<gene>
    <name evidence="7" type="ORF">A3B13_01545</name>
</gene>
<name>A0A1G2CFZ4_9BACT</name>
<dbReference type="GO" id="GO:0051301">
    <property type="term" value="P:cell division"/>
    <property type="evidence" value="ECO:0007669"/>
    <property type="project" value="InterPro"/>
</dbReference>
<evidence type="ECO:0000313" key="8">
    <source>
        <dbReference type="Proteomes" id="UP000176287"/>
    </source>
</evidence>
<feature type="transmembrane region" description="Helical" evidence="6">
    <location>
        <begin position="174"/>
        <end position="191"/>
    </location>
</feature>
<comment type="caution">
    <text evidence="7">The sequence shown here is derived from an EMBL/GenBank/DDBJ whole genome shotgun (WGS) entry which is preliminary data.</text>
</comment>
<feature type="transmembrane region" description="Helical" evidence="6">
    <location>
        <begin position="125"/>
        <end position="143"/>
    </location>
</feature>
<dbReference type="Proteomes" id="UP000176287">
    <property type="component" value="Unassembled WGS sequence"/>
</dbReference>
<reference evidence="7 8" key="1">
    <citation type="journal article" date="2016" name="Nat. Commun.">
        <title>Thousands of microbial genomes shed light on interconnected biogeochemical processes in an aquifer system.</title>
        <authorList>
            <person name="Anantharaman K."/>
            <person name="Brown C.T."/>
            <person name="Hug L.A."/>
            <person name="Sharon I."/>
            <person name="Castelle C.J."/>
            <person name="Probst A.J."/>
            <person name="Thomas B.C."/>
            <person name="Singh A."/>
            <person name="Wilkins M.J."/>
            <person name="Karaoz U."/>
            <person name="Brodie E.L."/>
            <person name="Williams K.H."/>
            <person name="Hubbard S.S."/>
            <person name="Banfield J.F."/>
        </authorList>
    </citation>
    <scope>NUCLEOTIDE SEQUENCE [LARGE SCALE GENOMIC DNA]</scope>
</reference>
<evidence type="ECO:0000256" key="6">
    <source>
        <dbReference type="SAM" id="Phobius"/>
    </source>
</evidence>
<feature type="transmembrane region" description="Helical" evidence="6">
    <location>
        <begin position="93"/>
        <end position="113"/>
    </location>
</feature>
<sequence length="355" mass="39167">MAIPSAKNIFLPLSVVLLASMLVLSSISDKFFYKQAGFIALGILFVFLFRKFDWQGILGYRWFILGFYVLSVFFLVLVLFIGPDIRNVKSWLVLGPFSFQPAELAKISLILLYAEYFSRRHMSVARWKTIFISFVFFIVPAVLIAAQPALGSAAVIFGIWFGFLISSGLPRDKIFMALAVLIAAVFFMWNWGLKDFQKARVIHFFYPEKNVLGANYSVIQSKVAIGSAGLWGKGYGQGSQTQLGFLTEPTNDFVLASLIEEWGVAGGVAVIMAFWALLLGILKIGSAAVRNFEKFICLGTVIIFGMQFLMNGGTALGLIPVVGIPFPFLSYGGSSILTGFFLIAIISAIDKRRTG</sequence>
<keyword evidence="2 6" id="KW-0812">Transmembrane</keyword>
<dbReference type="Pfam" id="PF01098">
    <property type="entry name" value="FTSW_RODA_SPOVE"/>
    <property type="match status" value="1"/>
</dbReference>
<keyword evidence="5 6" id="KW-0472">Membrane</keyword>
<dbReference type="PROSITE" id="PS00428">
    <property type="entry name" value="FTSW_RODA_SPOVE"/>
    <property type="match status" value="1"/>
</dbReference>
<dbReference type="STRING" id="1798649.A3B13_01545"/>
<protein>
    <recommendedName>
        <fullName evidence="9">Rod shape-determining protein RodA</fullName>
    </recommendedName>
</protein>
<dbReference type="EMBL" id="MHKZ01000039">
    <property type="protein sequence ID" value="OGY99337.1"/>
    <property type="molecule type" value="Genomic_DNA"/>
</dbReference>
<dbReference type="GO" id="GO:0008360">
    <property type="term" value="P:regulation of cell shape"/>
    <property type="evidence" value="ECO:0007669"/>
    <property type="project" value="UniProtKB-KW"/>
</dbReference>
<organism evidence="7 8">
    <name type="scientific">Candidatus Liptonbacteria bacterium RIFCSPLOWO2_01_FULL_45_15</name>
    <dbReference type="NCBI Taxonomy" id="1798649"/>
    <lineage>
        <taxon>Bacteria</taxon>
        <taxon>Candidatus Liptoniibacteriota</taxon>
    </lineage>
</organism>
<feature type="transmembrane region" description="Helical" evidence="6">
    <location>
        <begin position="262"/>
        <end position="284"/>
    </location>
</feature>
<feature type="transmembrane region" description="Helical" evidence="6">
    <location>
        <begin position="33"/>
        <end position="50"/>
    </location>
</feature>
<dbReference type="GO" id="GO:0015648">
    <property type="term" value="F:lipid-linked peptidoglycan transporter activity"/>
    <property type="evidence" value="ECO:0007669"/>
    <property type="project" value="TreeGrafter"/>
</dbReference>
<comment type="subcellular location">
    <subcellularLocation>
        <location evidence="1">Membrane</location>
        <topology evidence="1">Multi-pass membrane protein</topology>
    </subcellularLocation>
</comment>
<dbReference type="GO" id="GO:0032153">
    <property type="term" value="C:cell division site"/>
    <property type="evidence" value="ECO:0007669"/>
    <property type="project" value="TreeGrafter"/>
</dbReference>
<evidence type="ECO:0000256" key="3">
    <source>
        <dbReference type="ARBA" id="ARBA00022960"/>
    </source>
</evidence>
<dbReference type="InterPro" id="IPR001182">
    <property type="entry name" value="FtsW/RodA"/>
</dbReference>
<dbReference type="PANTHER" id="PTHR30474">
    <property type="entry name" value="CELL CYCLE PROTEIN"/>
    <property type="match status" value="1"/>
</dbReference>
<evidence type="ECO:0000256" key="1">
    <source>
        <dbReference type="ARBA" id="ARBA00004141"/>
    </source>
</evidence>
<dbReference type="GO" id="GO:0005886">
    <property type="term" value="C:plasma membrane"/>
    <property type="evidence" value="ECO:0007669"/>
    <property type="project" value="TreeGrafter"/>
</dbReference>
<evidence type="ECO:0000256" key="2">
    <source>
        <dbReference type="ARBA" id="ARBA00022692"/>
    </source>
</evidence>
<evidence type="ECO:0008006" key="9">
    <source>
        <dbReference type="Google" id="ProtNLM"/>
    </source>
</evidence>
<feature type="transmembrane region" description="Helical" evidence="6">
    <location>
        <begin position="149"/>
        <end position="167"/>
    </location>
</feature>
<keyword evidence="3" id="KW-0133">Cell shape</keyword>
<dbReference type="PANTHER" id="PTHR30474:SF1">
    <property type="entry name" value="PEPTIDOGLYCAN GLYCOSYLTRANSFERASE MRDB"/>
    <property type="match status" value="1"/>
</dbReference>
<keyword evidence="4 6" id="KW-1133">Transmembrane helix</keyword>
<evidence type="ECO:0000313" key="7">
    <source>
        <dbReference type="EMBL" id="OGY99337.1"/>
    </source>
</evidence>
<evidence type="ECO:0000256" key="5">
    <source>
        <dbReference type="ARBA" id="ARBA00023136"/>
    </source>
</evidence>
<feature type="transmembrane region" description="Helical" evidence="6">
    <location>
        <begin position="296"/>
        <end position="322"/>
    </location>
</feature>
<feature type="transmembrane region" description="Helical" evidence="6">
    <location>
        <begin position="9"/>
        <end position="27"/>
    </location>
</feature>
<feature type="transmembrane region" description="Helical" evidence="6">
    <location>
        <begin position="328"/>
        <end position="349"/>
    </location>
</feature>